<dbReference type="GO" id="GO:0005524">
    <property type="term" value="F:ATP binding"/>
    <property type="evidence" value="ECO:0007669"/>
    <property type="project" value="UniProtKB-KW"/>
</dbReference>
<evidence type="ECO:0000313" key="14">
    <source>
        <dbReference type="Proteomes" id="UP000521922"/>
    </source>
</evidence>
<reference evidence="13 14" key="1">
    <citation type="submission" date="2020-07" db="EMBL/GenBank/DDBJ databases">
        <title>Sequencing the genomes of 1000 actinobacteria strains.</title>
        <authorList>
            <person name="Klenk H.-P."/>
        </authorList>
    </citation>
    <scope>NUCLEOTIDE SEQUENCE [LARGE SCALE GENOMIC DNA]</scope>
    <source>
        <strain evidence="13 14">DSM 7487</strain>
    </source>
</reference>
<evidence type="ECO:0000256" key="3">
    <source>
        <dbReference type="ARBA" id="ARBA00022553"/>
    </source>
</evidence>
<dbReference type="InterPro" id="IPR025828">
    <property type="entry name" value="Put_sensor_dom"/>
</dbReference>
<proteinExistence type="predicted"/>
<feature type="region of interest" description="Disordered" evidence="9">
    <location>
        <begin position="402"/>
        <end position="437"/>
    </location>
</feature>
<keyword evidence="4" id="KW-0808">Transferase</keyword>
<evidence type="ECO:0000256" key="1">
    <source>
        <dbReference type="ARBA" id="ARBA00000085"/>
    </source>
</evidence>
<dbReference type="Pfam" id="PF07730">
    <property type="entry name" value="HisKA_3"/>
    <property type="match status" value="1"/>
</dbReference>
<dbReference type="PANTHER" id="PTHR24421">
    <property type="entry name" value="NITRATE/NITRITE SENSOR PROTEIN NARX-RELATED"/>
    <property type="match status" value="1"/>
</dbReference>
<gene>
    <name evidence="13" type="ORF">BJ968_003046</name>
</gene>
<dbReference type="Gene3D" id="3.30.565.10">
    <property type="entry name" value="Histidine kinase-like ATPase, C-terminal domain"/>
    <property type="match status" value="1"/>
</dbReference>
<keyword evidence="8" id="KW-0902">Two-component regulatory system</keyword>
<evidence type="ECO:0000256" key="4">
    <source>
        <dbReference type="ARBA" id="ARBA00022679"/>
    </source>
</evidence>
<evidence type="ECO:0000259" key="12">
    <source>
        <dbReference type="Pfam" id="PF13796"/>
    </source>
</evidence>
<dbReference type="PANTHER" id="PTHR24421:SF10">
    <property type="entry name" value="NITRATE_NITRITE SENSOR PROTEIN NARQ"/>
    <property type="match status" value="1"/>
</dbReference>
<keyword evidence="10" id="KW-0472">Membrane</keyword>
<feature type="domain" description="Signal transduction histidine kinase subgroup 3 dimerisation and phosphoacceptor" evidence="11">
    <location>
        <begin position="234"/>
        <end position="297"/>
    </location>
</feature>
<keyword evidence="10" id="KW-1133">Transmembrane helix</keyword>
<evidence type="ECO:0000256" key="8">
    <source>
        <dbReference type="ARBA" id="ARBA00023012"/>
    </source>
</evidence>
<dbReference type="GO" id="GO:0000155">
    <property type="term" value="F:phosphorelay sensor kinase activity"/>
    <property type="evidence" value="ECO:0007669"/>
    <property type="project" value="InterPro"/>
</dbReference>
<comment type="caution">
    <text evidence="13">The sequence shown here is derived from an EMBL/GenBank/DDBJ whole genome shotgun (WGS) entry which is preliminary data.</text>
</comment>
<dbReference type="GO" id="GO:0016020">
    <property type="term" value="C:membrane"/>
    <property type="evidence" value="ECO:0007669"/>
    <property type="project" value="InterPro"/>
</dbReference>
<comment type="catalytic activity">
    <reaction evidence="1">
        <text>ATP + protein L-histidine = ADP + protein N-phospho-L-histidine.</text>
        <dbReference type="EC" id="2.7.13.3"/>
    </reaction>
</comment>
<keyword evidence="10" id="KW-0812">Transmembrane</keyword>
<keyword evidence="14" id="KW-1185">Reference proteome</keyword>
<dbReference type="CDD" id="cd16917">
    <property type="entry name" value="HATPase_UhpB-NarQ-NarX-like"/>
    <property type="match status" value="1"/>
</dbReference>
<dbReference type="Gene3D" id="1.20.5.1930">
    <property type="match status" value="1"/>
</dbReference>
<keyword evidence="6 13" id="KW-0418">Kinase</keyword>
<dbReference type="Pfam" id="PF13796">
    <property type="entry name" value="Sensor"/>
    <property type="match status" value="1"/>
</dbReference>
<feature type="transmembrane region" description="Helical" evidence="10">
    <location>
        <begin position="21"/>
        <end position="42"/>
    </location>
</feature>
<dbReference type="RefSeq" id="WP_179753281.1">
    <property type="nucleotide sequence ID" value="NZ_BAAAGN010000029.1"/>
</dbReference>
<evidence type="ECO:0000259" key="11">
    <source>
        <dbReference type="Pfam" id="PF07730"/>
    </source>
</evidence>
<dbReference type="Proteomes" id="UP000521922">
    <property type="component" value="Unassembled WGS sequence"/>
</dbReference>
<feature type="transmembrane region" description="Helical" evidence="10">
    <location>
        <begin position="48"/>
        <end position="68"/>
    </location>
</feature>
<keyword evidence="3" id="KW-0597">Phosphoprotein</keyword>
<evidence type="ECO:0000256" key="6">
    <source>
        <dbReference type="ARBA" id="ARBA00022777"/>
    </source>
</evidence>
<keyword evidence="7" id="KW-0067">ATP-binding</keyword>
<sequence>MIENPPRPRVPLLRRFAHDNAFVVSGLGLGVAGLVVVVTGVSLAAGLLVLWVGVPVLAGTLLAARGLAHVQRDQLRHRLHRAAPTPTYLRAAPGAGRVRRWLTPLQDPQSWFDAAWALLAFVTGTVAFVVVVTWWAVCLGGLTYWSWQQWLPEGGTTVAGLLGWGSDQRTESLLHLGIGVVATLLLPWVLRGCAALHGGVADVLLCSRARLQSDVQRVVDSRAAARGAEAQSLRRLERDLHDGPQQGVVRLALDISRARRQLTTDPDRAGRILDEALVRARGTTEELRALSRGIAPPLLVDRGLAAALGELLQRSPIPTTCTLDVPEDLPPHVETAVYFAVAEALTNVAKHSAAHRTALGVTVRDGHLVATVDDDGVGGAHVAKGSGLAGLQQRLAGVEGTLTVSSPTGGPTRLVASIPLPDNGNGNGSSDGNGKRG</sequence>
<feature type="domain" description="Putative sensor" evidence="12">
    <location>
        <begin position="22"/>
        <end position="205"/>
    </location>
</feature>
<dbReference type="EMBL" id="JACCBB010000001">
    <property type="protein sequence ID" value="NYD23506.1"/>
    <property type="molecule type" value="Genomic_DNA"/>
</dbReference>
<dbReference type="EC" id="2.7.13.3" evidence="2"/>
<evidence type="ECO:0000313" key="13">
    <source>
        <dbReference type="EMBL" id="NYD23506.1"/>
    </source>
</evidence>
<dbReference type="InterPro" id="IPR050482">
    <property type="entry name" value="Sensor_HK_TwoCompSys"/>
</dbReference>
<feature type="transmembrane region" description="Helical" evidence="10">
    <location>
        <begin position="114"/>
        <end position="137"/>
    </location>
</feature>
<organism evidence="13 14">
    <name type="scientific">Kineococcus aurantiacus</name>
    <dbReference type="NCBI Taxonomy" id="37633"/>
    <lineage>
        <taxon>Bacteria</taxon>
        <taxon>Bacillati</taxon>
        <taxon>Actinomycetota</taxon>
        <taxon>Actinomycetes</taxon>
        <taxon>Kineosporiales</taxon>
        <taxon>Kineosporiaceae</taxon>
        <taxon>Kineococcus</taxon>
    </lineage>
</organism>
<evidence type="ECO:0000256" key="10">
    <source>
        <dbReference type="SAM" id="Phobius"/>
    </source>
</evidence>
<evidence type="ECO:0000256" key="2">
    <source>
        <dbReference type="ARBA" id="ARBA00012438"/>
    </source>
</evidence>
<keyword evidence="5" id="KW-0547">Nucleotide-binding</keyword>
<dbReference type="InterPro" id="IPR036890">
    <property type="entry name" value="HATPase_C_sf"/>
</dbReference>
<evidence type="ECO:0000256" key="9">
    <source>
        <dbReference type="SAM" id="MobiDB-lite"/>
    </source>
</evidence>
<dbReference type="InterPro" id="IPR011712">
    <property type="entry name" value="Sig_transdc_His_kin_sub3_dim/P"/>
</dbReference>
<dbReference type="AlphaFoldDB" id="A0A7Y9DN49"/>
<dbReference type="SUPFAM" id="SSF55874">
    <property type="entry name" value="ATPase domain of HSP90 chaperone/DNA topoisomerase II/histidine kinase"/>
    <property type="match status" value="1"/>
</dbReference>
<protein>
    <recommendedName>
        <fullName evidence="2">histidine kinase</fullName>
        <ecNumber evidence="2">2.7.13.3</ecNumber>
    </recommendedName>
</protein>
<accession>A0A7Y9DN49</accession>
<dbReference type="GO" id="GO:0046983">
    <property type="term" value="F:protein dimerization activity"/>
    <property type="evidence" value="ECO:0007669"/>
    <property type="project" value="InterPro"/>
</dbReference>
<evidence type="ECO:0000256" key="7">
    <source>
        <dbReference type="ARBA" id="ARBA00022840"/>
    </source>
</evidence>
<name>A0A7Y9DN49_9ACTN</name>
<evidence type="ECO:0000256" key="5">
    <source>
        <dbReference type="ARBA" id="ARBA00022741"/>
    </source>
</evidence>